<accession>A0A7C4LPT6</accession>
<dbReference type="SUPFAM" id="SSF53756">
    <property type="entry name" value="UDP-Glycosyltransferase/glycogen phosphorylase"/>
    <property type="match status" value="1"/>
</dbReference>
<proteinExistence type="predicted"/>
<dbReference type="Pfam" id="PF13439">
    <property type="entry name" value="Glyco_transf_4"/>
    <property type="match status" value="1"/>
</dbReference>
<dbReference type="InterPro" id="IPR028098">
    <property type="entry name" value="Glyco_trans_4-like_N"/>
</dbReference>
<feature type="domain" description="Glycosyl transferase family 1" evidence="1">
    <location>
        <begin position="201"/>
        <end position="356"/>
    </location>
</feature>
<dbReference type="AlphaFoldDB" id="A0A7C4LPT6"/>
<feature type="domain" description="Glycosyltransferase subfamily 4-like N-terminal" evidence="2">
    <location>
        <begin position="21"/>
        <end position="193"/>
    </location>
</feature>
<sequence>MRILFFSYAYPNPWQPELATFNRTMIAGLAQNHDVRVISPIGFVSRWRRWRCGLDRHADFVAVPGVPAEYPTYYYTPKICRAHYHRFMAWSVGGNLRRAIRAFRPDVVLSYWAHPDGAVAVRFAHAGGVPAVQIVGGSDVLLLARDPRRRAVIFDVLHRADAVIAVSRDIAATLAKAGLETHKLHVVRRGIDRQVFHAADRKLARQRLGLPEDRPVLLGVGRLVPVKGWPDWLLAARMLVDRGLRPACYVLGEGPLDGELRRLIREYGLERIVEFRGPQPQAELARWYQAADVTVLASHSEGVPNVLLETIACGGSFVATAVGGIPEIADLRCDRLAPARQPAALADAIAHRLAHPPPPDYVRRWMPASLEQAAADIGAVLESVCAAPTLAFPRKLPALDEPVGSAAS</sequence>
<name>A0A7C4LPT6_9PLAN</name>
<keyword evidence="3" id="KW-0808">Transferase</keyword>
<dbReference type="Gene3D" id="3.40.50.2000">
    <property type="entry name" value="Glycogen Phosphorylase B"/>
    <property type="match status" value="2"/>
</dbReference>
<evidence type="ECO:0000259" key="2">
    <source>
        <dbReference type="Pfam" id="PF13439"/>
    </source>
</evidence>
<evidence type="ECO:0000259" key="1">
    <source>
        <dbReference type="Pfam" id="PF00534"/>
    </source>
</evidence>
<dbReference type="EMBL" id="DSVQ01000016">
    <property type="protein sequence ID" value="HGT40417.1"/>
    <property type="molecule type" value="Genomic_DNA"/>
</dbReference>
<dbReference type="InterPro" id="IPR050194">
    <property type="entry name" value="Glycosyltransferase_grp1"/>
</dbReference>
<protein>
    <submittedName>
        <fullName evidence="3">Glycosyltransferase family 4 protein</fullName>
    </submittedName>
</protein>
<evidence type="ECO:0000313" key="3">
    <source>
        <dbReference type="EMBL" id="HGT40417.1"/>
    </source>
</evidence>
<comment type="caution">
    <text evidence="3">The sequence shown here is derived from an EMBL/GenBank/DDBJ whole genome shotgun (WGS) entry which is preliminary data.</text>
</comment>
<dbReference type="Pfam" id="PF00534">
    <property type="entry name" value="Glycos_transf_1"/>
    <property type="match status" value="1"/>
</dbReference>
<organism evidence="3">
    <name type="scientific">Schlesneria paludicola</name>
    <dbReference type="NCBI Taxonomy" id="360056"/>
    <lineage>
        <taxon>Bacteria</taxon>
        <taxon>Pseudomonadati</taxon>
        <taxon>Planctomycetota</taxon>
        <taxon>Planctomycetia</taxon>
        <taxon>Planctomycetales</taxon>
        <taxon>Planctomycetaceae</taxon>
        <taxon>Schlesneria</taxon>
    </lineage>
</organism>
<reference evidence="3" key="1">
    <citation type="journal article" date="2020" name="mSystems">
        <title>Genome- and Community-Level Interaction Insights into Carbon Utilization and Element Cycling Functions of Hydrothermarchaeota in Hydrothermal Sediment.</title>
        <authorList>
            <person name="Zhou Z."/>
            <person name="Liu Y."/>
            <person name="Xu W."/>
            <person name="Pan J."/>
            <person name="Luo Z.H."/>
            <person name="Li M."/>
        </authorList>
    </citation>
    <scope>NUCLEOTIDE SEQUENCE [LARGE SCALE GENOMIC DNA]</scope>
    <source>
        <strain evidence="3">SpSt-508</strain>
    </source>
</reference>
<dbReference type="InterPro" id="IPR001296">
    <property type="entry name" value="Glyco_trans_1"/>
</dbReference>
<dbReference type="PANTHER" id="PTHR45947">
    <property type="entry name" value="SULFOQUINOVOSYL TRANSFERASE SQD2"/>
    <property type="match status" value="1"/>
</dbReference>
<gene>
    <name evidence="3" type="ORF">ENS64_14320</name>
</gene>
<dbReference type="PANTHER" id="PTHR45947:SF15">
    <property type="entry name" value="TEICHURONIC ACID BIOSYNTHESIS GLYCOSYLTRANSFERASE TUAC-RELATED"/>
    <property type="match status" value="1"/>
</dbReference>
<dbReference type="GO" id="GO:0016757">
    <property type="term" value="F:glycosyltransferase activity"/>
    <property type="evidence" value="ECO:0007669"/>
    <property type="project" value="InterPro"/>
</dbReference>